<reference evidence="10" key="1">
    <citation type="submission" date="2022-09" db="EMBL/GenBank/DDBJ databases">
        <title>Rhodovastum sp. nov. RN2-1 isolated from soil in Seongnam, South Korea.</title>
        <authorList>
            <person name="Le N.T."/>
        </authorList>
    </citation>
    <scope>NUCLEOTIDE SEQUENCE</scope>
    <source>
        <strain evidence="10">RN2-1</strain>
    </source>
</reference>
<dbReference type="Proteomes" id="UP001165679">
    <property type="component" value="Unassembled WGS sequence"/>
</dbReference>
<evidence type="ECO:0000256" key="6">
    <source>
        <dbReference type="ARBA" id="ARBA00022989"/>
    </source>
</evidence>
<organism evidence="10 11">
    <name type="scientific">Limobrevibacterium gyesilva</name>
    <dbReference type="NCBI Taxonomy" id="2991712"/>
    <lineage>
        <taxon>Bacteria</taxon>
        <taxon>Pseudomonadati</taxon>
        <taxon>Pseudomonadota</taxon>
        <taxon>Alphaproteobacteria</taxon>
        <taxon>Acetobacterales</taxon>
        <taxon>Acetobacteraceae</taxon>
        <taxon>Limobrevibacterium</taxon>
    </lineage>
</organism>
<dbReference type="InterPro" id="IPR000515">
    <property type="entry name" value="MetI-like"/>
</dbReference>
<feature type="transmembrane region" description="Helical" evidence="8">
    <location>
        <begin position="98"/>
        <end position="116"/>
    </location>
</feature>
<dbReference type="Pfam" id="PF00528">
    <property type="entry name" value="BPD_transp_1"/>
    <property type="match status" value="1"/>
</dbReference>
<reference evidence="10" key="2">
    <citation type="submission" date="2022-10" db="EMBL/GenBank/DDBJ databases">
        <authorList>
            <person name="Trinh H.N."/>
        </authorList>
    </citation>
    <scope>NUCLEOTIDE SEQUENCE</scope>
    <source>
        <strain evidence="10">RN2-1</strain>
    </source>
</reference>
<evidence type="ECO:0000256" key="7">
    <source>
        <dbReference type="ARBA" id="ARBA00023136"/>
    </source>
</evidence>
<dbReference type="GO" id="GO:0005886">
    <property type="term" value="C:plasma membrane"/>
    <property type="evidence" value="ECO:0007669"/>
    <property type="project" value="UniProtKB-SubCell"/>
</dbReference>
<keyword evidence="11" id="KW-1185">Reference proteome</keyword>
<evidence type="ECO:0000313" key="11">
    <source>
        <dbReference type="Proteomes" id="UP001165679"/>
    </source>
</evidence>
<dbReference type="GO" id="GO:0055085">
    <property type="term" value="P:transmembrane transport"/>
    <property type="evidence" value="ECO:0007669"/>
    <property type="project" value="InterPro"/>
</dbReference>
<feature type="transmembrane region" description="Helical" evidence="8">
    <location>
        <begin position="7"/>
        <end position="31"/>
    </location>
</feature>
<dbReference type="PANTHER" id="PTHR42929">
    <property type="entry name" value="INNER MEMBRANE ABC TRANSPORTER PERMEASE PROTEIN YDCU-RELATED-RELATED"/>
    <property type="match status" value="1"/>
</dbReference>
<evidence type="ECO:0000256" key="1">
    <source>
        <dbReference type="ARBA" id="ARBA00004651"/>
    </source>
</evidence>
<dbReference type="AlphaFoldDB" id="A0AA41YL46"/>
<dbReference type="InterPro" id="IPR035906">
    <property type="entry name" value="MetI-like_sf"/>
</dbReference>
<evidence type="ECO:0000313" key="10">
    <source>
        <dbReference type="EMBL" id="MCW3475859.1"/>
    </source>
</evidence>
<dbReference type="PROSITE" id="PS50928">
    <property type="entry name" value="ABC_TM1"/>
    <property type="match status" value="1"/>
</dbReference>
<dbReference type="SUPFAM" id="SSF161098">
    <property type="entry name" value="MetI-like"/>
    <property type="match status" value="1"/>
</dbReference>
<comment type="similarity">
    <text evidence="2">Belongs to the binding-protein-dependent transport system permease family. CysTW subfamily.</text>
</comment>
<keyword evidence="4" id="KW-1003">Cell membrane</keyword>
<keyword evidence="6 8" id="KW-1133">Transmembrane helix</keyword>
<evidence type="ECO:0000256" key="3">
    <source>
        <dbReference type="ARBA" id="ARBA00022448"/>
    </source>
</evidence>
<sequence>MTRERTAGLLLITPLGLVLLLAFVAPVLLMLPTSLHGYVPGRGITPGWTLENYTALFTDSYYHEVLARTLGLGLGVTVLCLLLGYPLAFVLARLRGAAAAWVTILVVFPLLLNVVVRSFGWISLLANRGLINNALVQFGLIETPLRMMFNLTGVMVGLTHIFLPFMVLMLVAALRALPRDAEAAAAALGAGPVKTFFLVTLPLTAPGMFAGSVLVFVLSISALVTPRLLGGPTYRVMSTVIYDQFLGTLEWPAGAALAFVLTVIALLIVAVAGLVTRRWTLAR</sequence>
<protein>
    <submittedName>
        <fullName evidence="10">ABC transporter permease</fullName>
    </submittedName>
</protein>
<keyword evidence="3 8" id="KW-0813">Transport</keyword>
<dbReference type="PANTHER" id="PTHR42929:SF5">
    <property type="entry name" value="ABC TRANSPORTER PERMEASE PROTEIN"/>
    <property type="match status" value="1"/>
</dbReference>
<feature type="transmembrane region" description="Helical" evidence="8">
    <location>
        <begin position="153"/>
        <end position="177"/>
    </location>
</feature>
<feature type="transmembrane region" description="Helical" evidence="8">
    <location>
        <begin position="249"/>
        <end position="275"/>
    </location>
</feature>
<feature type="transmembrane region" description="Helical" evidence="8">
    <location>
        <begin position="70"/>
        <end position="91"/>
    </location>
</feature>
<evidence type="ECO:0000256" key="8">
    <source>
        <dbReference type="RuleBase" id="RU363032"/>
    </source>
</evidence>
<keyword evidence="5 8" id="KW-0812">Transmembrane</keyword>
<gene>
    <name evidence="10" type="ORF">OL599_14865</name>
</gene>
<dbReference type="CDD" id="cd06261">
    <property type="entry name" value="TM_PBP2"/>
    <property type="match status" value="1"/>
</dbReference>
<dbReference type="Gene3D" id="1.10.3720.10">
    <property type="entry name" value="MetI-like"/>
    <property type="match status" value="1"/>
</dbReference>
<accession>A0AA41YL46</accession>
<feature type="domain" description="ABC transmembrane type-1" evidence="9">
    <location>
        <begin position="66"/>
        <end position="272"/>
    </location>
</feature>
<name>A0AA41YL46_9PROT</name>
<evidence type="ECO:0000256" key="5">
    <source>
        <dbReference type="ARBA" id="ARBA00022692"/>
    </source>
</evidence>
<keyword evidence="7 8" id="KW-0472">Membrane</keyword>
<evidence type="ECO:0000256" key="4">
    <source>
        <dbReference type="ARBA" id="ARBA00022475"/>
    </source>
</evidence>
<dbReference type="RefSeq" id="WP_264714588.1">
    <property type="nucleotide sequence ID" value="NZ_JAPDNT010000012.1"/>
</dbReference>
<dbReference type="EMBL" id="JAPDNT010000012">
    <property type="protein sequence ID" value="MCW3475859.1"/>
    <property type="molecule type" value="Genomic_DNA"/>
</dbReference>
<evidence type="ECO:0000256" key="2">
    <source>
        <dbReference type="ARBA" id="ARBA00007069"/>
    </source>
</evidence>
<evidence type="ECO:0000259" key="9">
    <source>
        <dbReference type="PROSITE" id="PS50928"/>
    </source>
</evidence>
<comment type="caution">
    <text evidence="10">The sequence shown here is derived from an EMBL/GenBank/DDBJ whole genome shotgun (WGS) entry which is preliminary data.</text>
</comment>
<comment type="subcellular location">
    <subcellularLocation>
        <location evidence="1 8">Cell membrane</location>
        <topology evidence="1 8">Multi-pass membrane protein</topology>
    </subcellularLocation>
</comment>
<proteinExistence type="inferred from homology"/>